<dbReference type="OrthoDB" id="9788704at2"/>
<gene>
    <name evidence="2" type="ORF">DT065_11775</name>
</gene>
<dbReference type="PROSITE" id="PS50151">
    <property type="entry name" value="UVR"/>
    <property type="match status" value="1"/>
</dbReference>
<dbReference type="AlphaFoldDB" id="A0A345C093"/>
<dbReference type="KEGG" id="rue:DT065_11775"/>
<dbReference type="PANTHER" id="PTHR38430">
    <property type="entry name" value="PROTEIN-ARGININE KINASE ACTIVATOR PROTEIN"/>
    <property type="match status" value="1"/>
</dbReference>
<dbReference type="GO" id="GO:1990170">
    <property type="term" value="P:stress response to cadmium ion"/>
    <property type="evidence" value="ECO:0007669"/>
    <property type="project" value="TreeGrafter"/>
</dbReference>
<dbReference type="PANTHER" id="PTHR38430:SF1">
    <property type="entry name" value="PROTEIN-ARGININE KINASE ACTIVATOR PROTEIN"/>
    <property type="match status" value="1"/>
</dbReference>
<dbReference type="GO" id="GO:0050897">
    <property type="term" value="F:cobalt ion binding"/>
    <property type="evidence" value="ECO:0007669"/>
    <property type="project" value="TreeGrafter"/>
</dbReference>
<evidence type="ECO:0000259" key="1">
    <source>
        <dbReference type="PROSITE" id="PS50151"/>
    </source>
</evidence>
<dbReference type="SUPFAM" id="SSF46600">
    <property type="entry name" value="C-terminal UvrC-binding domain of UvrB"/>
    <property type="match status" value="1"/>
</dbReference>
<dbReference type="InterPro" id="IPR036876">
    <property type="entry name" value="UVR_dom_sf"/>
</dbReference>
<reference evidence="2 3" key="1">
    <citation type="journal article" date="2018" name="J. Microbiol.">
        <title>Salicibibacter kimchii gen. nov., sp. nov., a moderately halophilic and alkalitolerant bacterium in the family Bacillaceae, isolated from kimchi.</title>
        <authorList>
            <person name="Jang J.Y."/>
            <person name="Oh Y.J."/>
            <person name="Lim S.K."/>
            <person name="Park H.K."/>
            <person name="Lee C."/>
            <person name="Kim J.Y."/>
            <person name="Lee M.A."/>
            <person name="Choi H.J."/>
        </authorList>
    </citation>
    <scope>NUCLEOTIDE SEQUENCE [LARGE SCALE GENOMIC DNA]</scope>
    <source>
        <strain evidence="2 3">NKC1-1</strain>
    </source>
</reference>
<dbReference type="Proteomes" id="UP000252100">
    <property type="component" value="Chromosome"/>
</dbReference>
<evidence type="ECO:0000313" key="3">
    <source>
        <dbReference type="Proteomes" id="UP000252100"/>
    </source>
</evidence>
<protein>
    <recommendedName>
        <fullName evidence="1">UVR domain-containing protein</fullName>
    </recommendedName>
</protein>
<name>A0A345C093_9BACI</name>
<dbReference type="InterPro" id="IPR025542">
    <property type="entry name" value="YacH"/>
</dbReference>
<dbReference type="InterPro" id="IPR001943">
    <property type="entry name" value="UVR_dom"/>
</dbReference>
<dbReference type="EMBL" id="CP031092">
    <property type="protein sequence ID" value="AXF56624.1"/>
    <property type="molecule type" value="Genomic_DNA"/>
</dbReference>
<dbReference type="Pfam" id="PF02151">
    <property type="entry name" value="UVR"/>
    <property type="match status" value="1"/>
</dbReference>
<dbReference type="GO" id="GO:0008270">
    <property type="term" value="F:zinc ion binding"/>
    <property type="evidence" value="ECO:0007669"/>
    <property type="project" value="TreeGrafter"/>
</dbReference>
<sequence length="180" mass="20442">MQCQECNQRQATLHFTKIVNAKKTEMHLCEMCAKEKGDEFAGSNSYSIHDLLSGLLNVDPSTGSGEGYSQQVGQAYTLQCPKCSMHYKDFINNSRFGCSYCYEAFSAKLDPILKRVHGGNHTHTGKIPKRQGGRLKLKREISSLKTKMQTHIDREEFEHAAEVRDKIRELQEAKEKEEGL</sequence>
<dbReference type="GO" id="GO:0005507">
    <property type="term" value="F:copper ion binding"/>
    <property type="evidence" value="ECO:0007669"/>
    <property type="project" value="TreeGrafter"/>
</dbReference>
<dbReference type="GO" id="GO:0046870">
    <property type="term" value="F:cadmium ion binding"/>
    <property type="evidence" value="ECO:0007669"/>
    <property type="project" value="TreeGrafter"/>
</dbReference>
<proteinExistence type="predicted"/>
<keyword evidence="3" id="KW-1185">Reference proteome</keyword>
<organism evidence="2 3">
    <name type="scientific">Salicibibacter kimchii</name>
    <dbReference type="NCBI Taxonomy" id="2099786"/>
    <lineage>
        <taxon>Bacteria</taxon>
        <taxon>Bacillati</taxon>
        <taxon>Bacillota</taxon>
        <taxon>Bacilli</taxon>
        <taxon>Bacillales</taxon>
        <taxon>Bacillaceae</taxon>
        <taxon>Salicibibacter</taxon>
    </lineage>
</organism>
<dbReference type="GO" id="GO:1990169">
    <property type="term" value="P:stress response to copper ion"/>
    <property type="evidence" value="ECO:0007669"/>
    <property type="project" value="TreeGrafter"/>
</dbReference>
<feature type="domain" description="UVR" evidence="1">
    <location>
        <begin position="138"/>
        <end position="173"/>
    </location>
</feature>
<dbReference type="Gene3D" id="4.10.860.10">
    <property type="entry name" value="UVR domain"/>
    <property type="match status" value="1"/>
</dbReference>
<accession>A0A345C093</accession>
<evidence type="ECO:0000313" key="2">
    <source>
        <dbReference type="EMBL" id="AXF56624.1"/>
    </source>
</evidence>
<dbReference type="PIRSF" id="PIRSF015034">
    <property type="entry name" value="YacH"/>
    <property type="match status" value="1"/>
</dbReference>
<dbReference type="RefSeq" id="WP_114373573.1">
    <property type="nucleotide sequence ID" value="NZ_CP031092.1"/>
</dbReference>